<gene>
    <name evidence="3" type="ORF">M72_06191</name>
</gene>
<organism evidence="3 4">
    <name type="scientific">Roseburia faecis</name>
    <dbReference type="NCBI Taxonomy" id="301302"/>
    <lineage>
        <taxon>Bacteria</taxon>
        <taxon>Bacillati</taxon>
        <taxon>Bacillota</taxon>
        <taxon>Clostridia</taxon>
        <taxon>Lachnospirales</taxon>
        <taxon>Lachnospiraceae</taxon>
        <taxon>Roseburia</taxon>
    </lineage>
</organism>
<evidence type="ECO:0000256" key="1">
    <source>
        <dbReference type="SAM" id="Phobius"/>
    </source>
</evidence>
<name>A0A0M6WM50_9FIRM</name>
<feature type="transmembrane region" description="Helical" evidence="1">
    <location>
        <begin position="237"/>
        <end position="258"/>
    </location>
</feature>
<sequence length="293" mass="32836">MKKFVFIFLCCILFLFFICFPHAAVSASKQGLRLWFTQILPTLLPFCVLSYVILRSEILPKKFSTCYIVLCGFLFGFPIGCKLTADFYSSKYISQEKASALCCFTNNLSPVFVITAIQEILQLPLSPVYVFLIYGIPFLYGMSMLLLYHRTPSSTQKETASRFHMDMQIIDAGIIHGFETLIKICGYIILFSIFCEMLQTLPFPAHWFSLAATGFLEVTNGVALLSTSACTRQIKSLLAVLFLSWGGLSGIFQVSSILHQTGLSLRNYVLQKIILLLLTVGCCIPLLFLGILI</sequence>
<feature type="signal peptide" evidence="2">
    <location>
        <begin position="1"/>
        <end position="23"/>
    </location>
</feature>
<accession>A0A0M6WM50</accession>
<feature type="transmembrane region" description="Helical" evidence="1">
    <location>
        <begin position="128"/>
        <end position="148"/>
    </location>
</feature>
<dbReference type="Proteomes" id="UP000049979">
    <property type="component" value="Unassembled WGS sequence"/>
</dbReference>
<feature type="transmembrane region" description="Helical" evidence="1">
    <location>
        <begin position="206"/>
        <end position="225"/>
    </location>
</feature>
<reference evidence="4" key="1">
    <citation type="submission" date="2015-05" db="EMBL/GenBank/DDBJ databases">
        <authorList>
            <consortium name="Pathogen Informatics"/>
        </authorList>
    </citation>
    <scope>NUCLEOTIDE SEQUENCE [LARGE SCALE GENOMIC DNA]</scope>
    <source>
        <strain evidence="4">M72</strain>
    </source>
</reference>
<evidence type="ECO:0000313" key="3">
    <source>
        <dbReference type="EMBL" id="CRL38252.1"/>
    </source>
</evidence>
<keyword evidence="1" id="KW-0812">Transmembrane</keyword>
<evidence type="ECO:0000313" key="4">
    <source>
        <dbReference type="Proteomes" id="UP000049979"/>
    </source>
</evidence>
<feature type="transmembrane region" description="Helical" evidence="1">
    <location>
        <begin position="36"/>
        <end position="54"/>
    </location>
</feature>
<feature type="transmembrane region" description="Helical" evidence="1">
    <location>
        <begin position="169"/>
        <end position="194"/>
    </location>
</feature>
<protein>
    <submittedName>
        <fullName evidence="3">Nucleoside recognition domain-containing protein</fullName>
    </submittedName>
</protein>
<keyword evidence="1" id="KW-1133">Transmembrane helix</keyword>
<proteinExistence type="predicted"/>
<evidence type="ECO:0000256" key="2">
    <source>
        <dbReference type="SAM" id="SignalP"/>
    </source>
</evidence>
<feature type="chain" id="PRO_5005806546" evidence="2">
    <location>
        <begin position="24"/>
        <end position="293"/>
    </location>
</feature>
<keyword evidence="1" id="KW-0472">Membrane</keyword>
<feature type="transmembrane region" description="Helical" evidence="1">
    <location>
        <begin position="270"/>
        <end position="292"/>
    </location>
</feature>
<dbReference type="STRING" id="301302.ERS852420_00561"/>
<dbReference type="EMBL" id="CVRR01000019">
    <property type="protein sequence ID" value="CRL38252.1"/>
    <property type="molecule type" value="Genomic_DNA"/>
</dbReference>
<dbReference type="AlphaFoldDB" id="A0A0M6WM50"/>
<feature type="transmembrane region" description="Helical" evidence="1">
    <location>
        <begin position="66"/>
        <end position="85"/>
    </location>
</feature>
<keyword evidence="2" id="KW-0732">Signal</keyword>
<keyword evidence="4" id="KW-1185">Reference proteome</keyword>